<comment type="similarity">
    <text evidence="3">Belongs to the SmpB family.</text>
</comment>
<comment type="subcellular location">
    <subcellularLocation>
        <location evidence="3">Cytoplasm</location>
    </subcellularLocation>
    <text evidence="3">The tmRNA-SmpB complex associates with stalled 70S ribosomes.</text>
</comment>
<evidence type="ECO:0000256" key="2">
    <source>
        <dbReference type="ARBA" id="ARBA00022884"/>
    </source>
</evidence>
<dbReference type="HAMAP" id="MF_00023">
    <property type="entry name" value="SmpB"/>
    <property type="match status" value="1"/>
</dbReference>
<dbReference type="InterPro" id="IPR000037">
    <property type="entry name" value="SsrA-bd_prot"/>
</dbReference>
<dbReference type="CDD" id="cd09294">
    <property type="entry name" value="SmpB"/>
    <property type="match status" value="1"/>
</dbReference>
<dbReference type="PROSITE" id="PS01317">
    <property type="entry name" value="SSRP"/>
    <property type="match status" value="1"/>
</dbReference>
<keyword evidence="1 3" id="KW-0963">Cytoplasm</keyword>
<dbReference type="SUPFAM" id="SSF74982">
    <property type="entry name" value="Small protein B (SmpB)"/>
    <property type="match status" value="1"/>
</dbReference>
<dbReference type="KEGG" id="mamp:MAMA39_04190"/>
<accession>A0A292IHW9</accession>
<dbReference type="GO" id="GO:0005829">
    <property type="term" value="C:cytosol"/>
    <property type="evidence" value="ECO:0007669"/>
    <property type="project" value="TreeGrafter"/>
</dbReference>
<dbReference type="EMBL" id="HG937516">
    <property type="protein sequence ID" value="CDN40539.1"/>
    <property type="molecule type" value="Genomic_DNA"/>
</dbReference>
<protein>
    <recommendedName>
        <fullName evidence="3">SsrA-binding protein</fullName>
    </recommendedName>
    <alternativeName>
        <fullName evidence="3">Small protein B</fullName>
    </alternativeName>
</protein>
<reference evidence="4 5" key="1">
    <citation type="journal article" date="2015" name="Clin. Infect. Dis.">
        <title>Genomic Investigations unmask Mycoplasma amphoriforme, a new respiratory pathogen.</title>
        <authorList>
            <person name="Gillespie S.H."/>
            <person name="Ling C.L."/>
            <person name="Oravcova K."/>
            <person name="Pinheiro M."/>
            <person name="Wells L."/>
            <person name="Bryant J.M."/>
            <person name="McHugh T.D."/>
            <person name="Bebear C."/>
            <person name="Webster D."/>
            <person name="Harris S.R."/>
            <person name="Seth-Smith H.M."/>
            <person name="Thomson N.R."/>
        </authorList>
    </citation>
    <scope>NUCLEOTIDE SEQUENCE [LARGE SCALE GENOMIC DNA]</scope>
    <source>
        <strain evidence="4 5">A39</strain>
    </source>
</reference>
<dbReference type="Gene3D" id="2.40.280.10">
    <property type="match status" value="1"/>
</dbReference>
<dbReference type="RefSeq" id="WP_343251159.1">
    <property type="nucleotide sequence ID" value="NZ_HG937516.1"/>
</dbReference>
<keyword evidence="5" id="KW-1185">Reference proteome</keyword>
<dbReference type="NCBIfam" id="TIGR00086">
    <property type="entry name" value="smpB"/>
    <property type="match status" value="1"/>
</dbReference>
<dbReference type="AlphaFoldDB" id="A0A292IHW9"/>
<sequence>MKILVNNKKAYFKYDVKLTYEAGICLTGSEVKSLSLAHGNIEEAFIIIKKKEMFLLNMNIPKYKFNTLKNHDESRTRKLLMHRHEIIKIELLKKQEKLTLFPISVYWSKGHIKVKVGLGRGKKKHDKRQTLKLRDDLRKMKEYHY</sequence>
<dbReference type="Pfam" id="PF01668">
    <property type="entry name" value="SmpB"/>
    <property type="match status" value="1"/>
</dbReference>
<keyword evidence="2 3" id="KW-0694">RNA-binding</keyword>
<dbReference type="GO" id="GO:0003723">
    <property type="term" value="F:RNA binding"/>
    <property type="evidence" value="ECO:0007669"/>
    <property type="project" value="UniProtKB-UniRule"/>
</dbReference>
<dbReference type="GO" id="GO:0070930">
    <property type="term" value="P:trans-translation-dependent protein tagging"/>
    <property type="evidence" value="ECO:0007669"/>
    <property type="project" value="TreeGrafter"/>
</dbReference>
<dbReference type="GO" id="GO:0070929">
    <property type="term" value="P:trans-translation"/>
    <property type="evidence" value="ECO:0007669"/>
    <property type="project" value="UniProtKB-UniRule"/>
</dbReference>
<evidence type="ECO:0000313" key="5">
    <source>
        <dbReference type="Proteomes" id="UP000261764"/>
    </source>
</evidence>
<dbReference type="NCBIfam" id="NF003843">
    <property type="entry name" value="PRK05422.1"/>
    <property type="match status" value="1"/>
</dbReference>
<evidence type="ECO:0000313" key="4">
    <source>
        <dbReference type="EMBL" id="CDN40539.1"/>
    </source>
</evidence>
<dbReference type="PANTHER" id="PTHR30308:SF2">
    <property type="entry name" value="SSRA-BINDING PROTEIN"/>
    <property type="match status" value="1"/>
</dbReference>
<organism evidence="4 5">
    <name type="scientific">Mycoplasma amphoriforme A39</name>
    <dbReference type="NCBI Taxonomy" id="572419"/>
    <lineage>
        <taxon>Bacteria</taxon>
        <taxon>Bacillati</taxon>
        <taxon>Mycoplasmatota</taxon>
        <taxon>Mollicutes</taxon>
        <taxon>Mycoplasmataceae</taxon>
        <taxon>Mycoplasma</taxon>
    </lineage>
</organism>
<dbReference type="InterPro" id="IPR023620">
    <property type="entry name" value="SmpB"/>
</dbReference>
<dbReference type="PANTHER" id="PTHR30308">
    <property type="entry name" value="TMRNA-BINDING COMPONENT OF TRANS-TRANSLATION TAGGING COMPLEX"/>
    <property type="match status" value="1"/>
</dbReference>
<evidence type="ECO:0000256" key="1">
    <source>
        <dbReference type="ARBA" id="ARBA00022490"/>
    </source>
</evidence>
<gene>
    <name evidence="3" type="primary">smpB</name>
    <name evidence="4" type="ORF">MAMA39_04190</name>
</gene>
<comment type="function">
    <text evidence="3">Required for rescue of stalled ribosomes mediated by trans-translation. Binds to transfer-messenger RNA (tmRNA), required for stable association of tmRNA with ribosomes. tmRNA and SmpB together mimic tRNA shape, replacing the anticodon stem-loop with SmpB. tmRNA is encoded by the ssrA gene; the 2 termini fold to resemble tRNA(Ala) and it encodes a 'tag peptide', a short internal open reading frame. During trans-translation Ala-aminoacylated tmRNA acts like a tRNA, entering the A-site of stalled ribosomes, displacing the stalled mRNA. The ribosome then switches to translate the ORF on the tmRNA; the nascent peptide is terminated with the 'tag peptide' encoded by the tmRNA and targeted for degradation. The ribosome is freed to recommence translation, which seems to be the essential function of trans-translation.</text>
</comment>
<dbReference type="Proteomes" id="UP000261764">
    <property type="component" value="Chromosome I"/>
</dbReference>
<evidence type="ECO:0000256" key="3">
    <source>
        <dbReference type="HAMAP-Rule" id="MF_00023"/>
    </source>
</evidence>
<name>A0A292IHW9_9MOLU</name>
<dbReference type="InterPro" id="IPR020081">
    <property type="entry name" value="SsrA-bd_prot_CS"/>
</dbReference>
<proteinExistence type="inferred from homology"/>